<protein>
    <submittedName>
        <fullName evidence="1">15883_t:CDS:1</fullName>
    </submittedName>
</protein>
<dbReference type="EMBL" id="CAJVPW010071245">
    <property type="protein sequence ID" value="CAG8793206.1"/>
    <property type="molecule type" value="Genomic_DNA"/>
</dbReference>
<reference evidence="1" key="1">
    <citation type="submission" date="2021-06" db="EMBL/GenBank/DDBJ databases">
        <authorList>
            <person name="Kallberg Y."/>
            <person name="Tangrot J."/>
            <person name="Rosling A."/>
        </authorList>
    </citation>
    <scope>NUCLEOTIDE SEQUENCE</scope>
    <source>
        <strain evidence="1">28 12/20/2015</strain>
    </source>
</reference>
<comment type="caution">
    <text evidence="1">The sequence shown here is derived from an EMBL/GenBank/DDBJ whole genome shotgun (WGS) entry which is preliminary data.</text>
</comment>
<organism evidence="1 2">
    <name type="scientific">Cetraspora pellucida</name>
    <dbReference type="NCBI Taxonomy" id="1433469"/>
    <lineage>
        <taxon>Eukaryota</taxon>
        <taxon>Fungi</taxon>
        <taxon>Fungi incertae sedis</taxon>
        <taxon>Mucoromycota</taxon>
        <taxon>Glomeromycotina</taxon>
        <taxon>Glomeromycetes</taxon>
        <taxon>Diversisporales</taxon>
        <taxon>Gigasporaceae</taxon>
        <taxon>Cetraspora</taxon>
    </lineage>
</organism>
<feature type="non-terminal residue" evidence="1">
    <location>
        <position position="123"/>
    </location>
</feature>
<gene>
    <name evidence="1" type="ORF">SPELUC_LOCUS17413</name>
</gene>
<evidence type="ECO:0000313" key="1">
    <source>
        <dbReference type="EMBL" id="CAG8793206.1"/>
    </source>
</evidence>
<sequence>MNKRKYEKNDNYNNEKNDNYNNEKNIKKKKYEKYNVRVNEIEEIKEIEKTLSLEQKKVIDVIINKKKSLFFTGPGGCGKTYTLNFLIKKLHLKYGKSKIGITSSTGISALNIDGTTLHGFTKI</sequence>
<dbReference type="Proteomes" id="UP000789366">
    <property type="component" value="Unassembled WGS sequence"/>
</dbReference>
<evidence type="ECO:0000313" key="2">
    <source>
        <dbReference type="Proteomes" id="UP000789366"/>
    </source>
</evidence>
<accession>A0ACA9RGG6</accession>
<name>A0ACA9RGG6_9GLOM</name>
<proteinExistence type="predicted"/>
<keyword evidence="2" id="KW-1185">Reference proteome</keyword>